<proteinExistence type="predicted"/>
<dbReference type="EMBL" id="KV878176">
    <property type="protein sequence ID" value="OJI91423.1"/>
    <property type="molecule type" value="Genomic_DNA"/>
</dbReference>
<organism evidence="1 2">
    <name type="scientific">Aspergillus tubingensis (strain CBS 134.48)</name>
    <dbReference type="NCBI Taxonomy" id="767770"/>
    <lineage>
        <taxon>Eukaryota</taxon>
        <taxon>Fungi</taxon>
        <taxon>Dikarya</taxon>
        <taxon>Ascomycota</taxon>
        <taxon>Pezizomycotina</taxon>
        <taxon>Eurotiomycetes</taxon>
        <taxon>Eurotiomycetidae</taxon>
        <taxon>Eurotiales</taxon>
        <taxon>Aspergillaceae</taxon>
        <taxon>Aspergillus</taxon>
        <taxon>Aspergillus subgen. Circumdati</taxon>
    </lineage>
</organism>
<name>A0A1L9NQD0_ASPTC</name>
<reference evidence="2" key="1">
    <citation type="journal article" date="2017" name="Genome Biol.">
        <title>Comparative genomics reveals high biological diversity and specific adaptations in the industrially and medically important fungal genus Aspergillus.</title>
        <authorList>
            <person name="de Vries R.P."/>
            <person name="Riley R."/>
            <person name="Wiebenga A."/>
            <person name="Aguilar-Osorio G."/>
            <person name="Amillis S."/>
            <person name="Uchima C.A."/>
            <person name="Anderluh G."/>
            <person name="Asadollahi M."/>
            <person name="Askin M."/>
            <person name="Barry K."/>
            <person name="Battaglia E."/>
            <person name="Bayram O."/>
            <person name="Benocci T."/>
            <person name="Braus-Stromeyer S.A."/>
            <person name="Caldana C."/>
            <person name="Canovas D."/>
            <person name="Cerqueira G.C."/>
            <person name="Chen F."/>
            <person name="Chen W."/>
            <person name="Choi C."/>
            <person name="Clum A."/>
            <person name="Dos Santos R.A."/>
            <person name="Damasio A.R."/>
            <person name="Diallinas G."/>
            <person name="Emri T."/>
            <person name="Fekete E."/>
            <person name="Flipphi M."/>
            <person name="Freyberg S."/>
            <person name="Gallo A."/>
            <person name="Gournas C."/>
            <person name="Habgood R."/>
            <person name="Hainaut M."/>
            <person name="Harispe M.L."/>
            <person name="Henrissat B."/>
            <person name="Hilden K.S."/>
            <person name="Hope R."/>
            <person name="Hossain A."/>
            <person name="Karabika E."/>
            <person name="Karaffa L."/>
            <person name="Karanyi Z."/>
            <person name="Krasevec N."/>
            <person name="Kuo A."/>
            <person name="Kusch H."/>
            <person name="LaButti K."/>
            <person name="Lagendijk E.L."/>
            <person name="Lapidus A."/>
            <person name="Levasseur A."/>
            <person name="Lindquist E."/>
            <person name="Lipzen A."/>
            <person name="Logrieco A.F."/>
            <person name="MacCabe A."/>
            <person name="Maekelae M.R."/>
            <person name="Malavazi I."/>
            <person name="Melin P."/>
            <person name="Meyer V."/>
            <person name="Mielnichuk N."/>
            <person name="Miskei M."/>
            <person name="Molnar A.P."/>
            <person name="Mule G."/>
            <person name="Ngan C.Y."/>
            <person name="Orejas M."/>
            <person name="Orosz E."/>
            <person name="Ouedraogo J.P."/>
            <person name="Overkamp K.M."/>
            <person name="Park H.-S."/>
            <person name="Perrone G."/>
            <person name="Piumi F."/>
            <person name="Punt P.J."/>
            <person name="Ram A.F."/>
            <person name="Ramon A."/>
            <person name="Rauscher S."/>
            <person name="Record E."/>
            <person name="Riano-Pachon D.M."/>
            <person name="Robert V."/>
            <person name="Roehrig J."/>
            <person name="Ruller R."/>
            <person name="Salamov A."/>
            <person name="Salih N.S."/>
            <person name="Samson R.A."/>
            <person name="Sandor E."/>
            <person name="Sanguinetti M."/>
            <person name="Schuetze T."/>
            <person name="Sepcic K."/>
            <person name="Shelest E."/>
            <person name="Sherlock G."/>
            <person name="Sophianopoulou V."/>
            <person name="Squina F.M."/>
            <person name="Sun H."/>
            <person name="Susca A."/>
            <person name="Todd R.B."/>
            <person name="Tsang A."/>
            <person name="Unkles S.E."/>
            <person name="van de Wiele N."/>
            <person name="van Rossen-Uffink D."/>
            <person name="Oliveira J.V."/>
            <person name="Vesth T.C."/>
            <person name="Visser J."/>
            <person name="Yu J.-H."/>
            <person name="Zhou M."/>
            <person name="Andersen M.R."/>
            <person name="Archer D.B."/>
            <person name="Baker S.E."/>
            <person name="Benoit I."/>
            <person name="Brakhage A.A."/>
            <person name="Braus G.H."/>
            <person name="Fischer R."/>
            <person name="Frisvad J.C."/>
            <person name="Goldman G.H."/>
            <person name="Houbraken J."/>
            <person name="Oakley B."/>
            <person name="Pocsi I."/>
            <person name="Scazzocchio C."/>
            <person name="Seiboth B."/>
            <person name="vanKuyk P.A."/>
            <person name="Wortman J."/>
            <person name="Dyer P.S."/>
            <person name="Grigoriev I.V."/>
        </authorList>
    </citation>
    <scope>NUCLEOTIDE SEQUENCE [LARGE SCALE GENOMIC DNA]</scope>
    <source>
        <strain evidence="2">CBS 134.48</strain>
    </source>
</reference>
<protein>
    <submittedName>
        <fullName evidence="1">Uncharacterized protein</fullName>
    </submittedName>
</protein>
<dbReference type="VEuPathDB" id="FungiDB:ASPTUDRAFT_307123"/>
<keyword evidence="2" id="KW-1185">Reference proteome</keyword>
<sequence>MQNDARKGWGGSYGDRLPQVEGPWILRSDQQPERPCRGIRREGWTEAMTVLMFISQPIILVFSFCLRSFLSDPAVASGFVRGGVPENQINCIITYIQYVCMPSVHDFALLGHLFLYYRWFPFSGGPNFGNSCRSPLADYQVCK</sequence>
<gene>
    <name evidence="1" type="ORF">ASPTUDRAFT_307123</name>
</gene>
<accession>A0A1L9NQD0</accession>
<dbReference type="Proteomes" id="UP000184304">
    <property type="component" value="Unassembled WGS sequence"/>
</dbReference>
<evidence type="ECO:0000313" key="2">
    <source>
        <dbReference type="Proteomes" id="UP000184304"/>
    </source>
</evidence>
<evidence type="ECO:0000313" key="1">
    <source>
        <dbReference type="EMBL" id="OJI91423.1"/>
    </source>
</evidence>
<dbReference type="AlphaFoldDB" id="A0A1L9NQD0"/>